<keyword evidence="1" id="KW-0472">Membrane</keyword>
<reference evidence="3" key="2">
    <citation type="submission" date="2015-01" db="EMBL/GenBank/DDBJ databases">
        <title>Evolutionary Origins and Diversification of the Mycorrhizal Mutualists.</title>
        <authorList>
            <consortium name="DOE Joint Genome Institute"/>
            <consortium name="Mycorrhizal Genomics Consortium"/>
            <person name="Kohler A."/>
            <person name="Kuo A."/>
            <person name="Nagy L.G."/>
            <person name="Floudas D."/>
            <person name="Copeland A."/>
            <person name="Barry K.W."/>
            <person name="Cichocki N."/>
            <person name="Veneault-Fourrey C."/>
            <person name="LaButti K."/>
            <person name="Lindquist E.A."/>
            <person name="Lipzen A."/>
            <person name="Lundell T."/>
            <person name="Morin E."/>
            <person name="Murat C."/>
            <person name="Riley R."/>
            <person name="Ohm R."/>
            <person name="Sun H."/>
            <person name="Tunlid A."/>
            <person name="Henrissat B."/>
            <person name="Grigoriev I.V."/>
            <person name="Hibbett D.S."/>
            <person name="Martin F."/>
        </authorList>
    </citation>
    <scope>NUCLEOTIDE SEQUENCE [LARGE SCALE GENOMIC DNA]</scope>
    <source>
        <strain evidence="3">Marx 270</strain>
    </source>
</reference>
<evidence type="ECO:0000313" key="2">
    <source>
        <dbReference type="EMBL" id="KIO01751.1"/>
    </source>
</evidence>
<sequence>MDILVNLLHLQIPTASYWAGFKSSILASFHIVSFFSLHIRDRAWVKSWQERQFSVGGPKPLMRKGHITEEAFDAVHCLAEEGERSRKNERHVAAARSEWAMSQVEAEDYYLKYT</sequence>
<dbReference type="InParanoid" id="A0A0C3P2N4"/>
<keyword evidence="1" id="KW-0812">Transmembrane</keyword>
<dbReference type="EMBL" id="KN831986">
    <property type="protein sequence ID" value="KIO01751.1"/>
    <property type="molecule type" value="Genomic_DNA"/>
</dbReference>
<dbReference type="HOGENOM" id="CLU_2122070_0_0_1"/>
<proteinExistence type="predicted"/>
<dbReference type="OrthoDB" id="5303367at2759"/>
<dbReference type="STRING" id="870435.A0A0C3P2N4"/>
<accession>A0A0C3P2N4</accession>
<evidence type="ECO:0000313" key="3">
    <source>
        <dbReference type="Proteomes" id="UP000054217"/>
    </source>
</evidence>
<keyword evidence="3" id="KW-1185">Reference proteome</keyword>
<name>A0A0C3P2N4_PISTI</name>
<dbReference type="AlphaFoldDB" id="A0A0C3P2N4"/>
<dbReference type="Proteomes" id="UP000054217">
    <property type="component" value="Unassembled WGS sequence"/>
</dbReference>
<feature type="transmembrane region" description="Helical" evidence="1">
    <location>
        <begin position="15"/>
        <end position="37"/>
    </location>
</feature>
<protein>
    <submittedName>
        <fullName evidence="2">Uncharacterized protein</fullName>
    </submittedName>
</protein>
<evidence type="ECO:0000256" key="1">
    <source>
        <dbReference type="SAM" id="Phobius"/>
    </source>
</evidence>
<keyword evidence="1" id="KW-1133">Transmembrane helix</keyword>
<organism evidence="2 3">
    <name type="scientific">Pisolithus tinctorius Marx 270</name>
    <dbReference type="NCBI Taxonomy" id="870435"/>
    <lineage>
        <taxon>Eukaryota</taxon>
        <taxon>Fungi</taxon>
        <taxon>Dikarya</taxon>
        <taxon>Basidiomycota</taxon>
        <taxon>Agaricomycotina</taxon>
        <taxon>Agaricomycetes</taxon>
        <taxon>Agaricomycetidae</taxon>
        <taxon>Boletales</taxon>
        <taxon>Sclerodermatineae</taxon>
        <taxon>Pisolithaceae</taxon>
        <taxon>Pisolithus</taxon>
    </lineage>
</organism>
<gene>
    <name evidence="2" type="ORF">M404DRAFT_1002872</name>
</gene>
<reference evidence="2 3" key="1">
    <citation type="submission" date="2014-04" db="EMBL/GenBank/DDBJ databases">
        <authorList>
            <consortium name="DOE Joint Genome Institute"/>
            <person name="Kuo A."/>
            <person name="Kohler A."/>
            <person name="Costa M.D."/>
            <person name="Nagy L.G."/>
            <person name="Floudas D."/>
            <person name="Copeland A."/>
            <person name="Barry K.W."/>
            <person name="Cichocki N."/>
            <person name="Veneault-Fourrey C."/>
            <person name="LaButti K."/>
            <person name="Lindquist E.A."/>
            <person name="Lipzen A."/>
            <person name="Lundell T."/>
            <person name="Morin E."/>
            <person name="Murat C."/>
            <person name="Sun H."/>
            <person name="Tunlid A."/>
            <person name="Henrissat B."/>
            <person name="Grigoriev I.V."/>
            <person name="Hibbett D.S."/>
            <person name="Martin F."/>
            <person name="Nordberg H.P."/>
            <person name="Cantor M.N."/>
            <person name="Hua S.X."/>
        </authorList>
    </citation>
    <scope>NUCLEOTIDE SEQUENCE [LARGE SCALE GENOMIC DNA]</scope>
    <source>
        <strain evidence="2 3">Marx 270</strain>
    </source>
</reference>